<gene>
    <name evidence="1" type="ORF">Taro_029882</name>
</gene>
<dbReference type="EMBL" id="NMUH01002014">
    <property type="protein sequence ID" value="MQL97194.1"/>
    <property type="molecule type" value="Genomic_DNA"/>
</dbReference>
<proteinExistence type="predicted"/>
<reference evidence="1" key="1">
    <citation type="submission" date="2017-07" db="EMBL/GenBank/DDBJ databases">
        <title>Taro Niue Genome Assembly and Annotation.</title>
        <authorList>
            <person name="Atibalentja N."/>
            <person name="Keating K."/>
            <person name="Fields C.J."/>
        </authorList>
    </citation>
    <scope>NUCLEOTIDE SEQUENCE</scope>
    <source>
        <strain evidence="1">Niue_2</strain>
        <tissue evidence="1">Leaf</tissue>
    </source>
</reference>
<protein>
    <submittedName>
        <fullName evidence="1">Uncharacterized protein</fullName>
    </submittedName>
</protein>
<comment type="caution">
    <text evidence="1">The sequence shown here is derived from an EMBL/GenBank/DDBJ whole genome shotgun (WGS) entry which is preliminary data.</text>
</comment>
<name>A0A843VW79_COLES</name>
<dbReference type="Proteomes" id="UP000652761">
    <property type="component" value="Unassembled WGS sequence"/>
</dbReference>
<accession>A0A843VW79</accession>
<evidence type="ECO:0000313" key="2">
    <source>
        <dbReference type="Proteomes" id="UP000652761"/>
    </source>
</evidence>
<evidence type="ECO:0000313" key="1">
    <source>
        <dbReference type="EMBL" id="MQL97194.1"/>
    </source>
</evidence>
<sequence>MELWRGGGKSCSCVRRAYAWKVPLIRSSGVHFISSDWEIPEGDCIIFLSSLLLGGRFRDIHNFHFFCVGIEVDIFFSFHFFCAEEFDIQASFLSSASEESQRFAQKWNMEIGLDI</sequence>
<organism evidence="1 2">
    <name type="scientific">Colocasia esculenta</name>
    <name type="common">Wild taro</name>
    <name type="synonym">Arum esculentum</name>
    <dbReference type="NCBI Taxonomy" id="4460"/>
    <lineage>
        <taxon>Eukaryota</taxon>
        <taxon>Viridiplantae</taxon>
        <taxon>Streptophyta</taxon>
        <taxon>Embryophyta</taxon>
        <taxon>Tracheophyta</taxon>
        <taxon>Spermatophyta</taxon>
        <taxon>Magnoliopsida</taxon>
        <taxon>Liliopsida</taxon>
        <taxon>Araceae</taxon>
        <taxon>Aroideae</taxon>
        <taxon>Colocasieae</taxon>
        <taxon>Colocasia</taxon>
    </lineage>
</organism>
<dbReference type="AlphaFoldDB" id="A0A843VW79"/>
<keyword evidence="2" id="KW-1185">Reference proteome</keyword>